<keyword evidence="2" id="KW-1185">Reference proteome</keyword>
<proteinExistence type="predicted"/>
<dbReference type="Proteomes" id="UP000054007">
    <property type="component" value="Unassembled WGS sequence"/>
</dbReference>
<protein>
    <submittedName>
        <fullName evidence="1">Uncharacterized protein</fullName>
    </submittedName>
</protein>
<gene>
    <name evidence="1" type="ORF">CYLTODRAFT_422937</name>
</gene>
<organism evidence="1 2">
    <name type="scientific">Cylindrobasidium torrendii FP15055 ss-10</name>
    <dbReference type="NCBI Taxonomy" id="1314674"/>
    <lineage>
        <taxon>Eukaryota</taxon>
        <taxon>Fungi</taxon>
        <taxon>Dikarya</taxon>
        <taxon>Basidiomycota</taxon>
        <taxon>Agaricomycotina</taxon>
        <taxon>Agaricomycetes</taxon>
        <taxon>Agaricomycetidae</taxon>
        <taxon>Agaricales</taxon>
        <taxon>Marasmiineae</taxon>
        <taxon>Physalacriaceae</taxon>
        <taxon>Cylindrobasidium</taxon>
    </lineage>
</organism>
<reference evidence="1 2" key="1">
    <citation type="journal article" date="2015" name="Fungal Genet. Biol.">
        <title>Evolution of novel wood decay mechanisms in Agaricales revealed by the genome sequences of Fistulina hepatica and Cylindrobasidium torrendii.</title>
        <authorList>
            <person name="Floudas D."/>
            <person name="Held B.W."/>
            <person name="Riley R."/>
            <person name="Nagy L.G."/>
            <person name="Koehler G."/>
            <person name="Ransdell A.S."/>
            <person name="Younus H."/>
            <person name="Chow J."/>
            <person name="Chiniquy J."/>
            <person name="Lipzen A."/>
            <person name="Tritt A."/>
            <person name="Sun H."/>
            <person name="Haridas S."/>
            <person name="LaButti K."/>
            <person name="Ohm R.A."/>
            <person name="Kues U."/>
            <person name="Blanchette R.A."/>
            <person name="Grigoriev I.V."/>
            <person name="Minto R.E."/>
            <person name="Hibbett D.S."/>
        </authorList>
    </citation>
    <scope>NUCLEOTIDE SEQUENCE [LARGE SCALE GENOMIC DNA]</scope>
    <source>
        <strain evidence="1 2">FP15055 ss-10</strain>
    </source>
</reference>
<evidence type="ECO:0000313" key="2">
    <source>
        <dbReference type="Proteomes" id="UP000054007"/>
    </source>
</evidence>
<evidence type="ECO:0000313" key="1">
    <source>
        <dbReference type="EMBL" id="KIY66995.1"/>
    </source>
</evidence>
<accession>A0A0D7B9S9</accession>
<dbReference type="EMBL" id="KN880538">
    <property type="protein sequence ID" value="KIY66995.1"/>
    <property type="molecule type" value="Genomic_DNA"/>
</dbReference>
<dbReference type="AlphaFoldDB" id="A0A0D7B9S9"/>
<name>A0A0D7B9S9_9AGAR</name>
<sequence>MSASRCDLPMQRACRLAEPAACDTSTVCCLKDPIALVLVQRLLPELRSSQLLYMQNRGLASAAQAKTGV</sequence>